<dbReference type="InterPro" id="IPR029069">
    <property type="entry name" value="HotDog_dom_sf"/>
</dbReference>
<dbReference type="Pfam" id="PF13452">
    <property type="entry name" value="FAS1_DH_region"/>
    <property type="match status" value="1"/>
</dbReference>
<sequence>MAHCVHIGAVASLPEIPHVSISSPQPSAPASLDAWLGKTETLGDDITAFPLNALAATLDRPSPGDVVPPMWHWLYFLPVAPLAEVGPDGHPKRGGFLPPVSLPRRMWAGGRLTFHAPLRTGRRATRESTIANLEDKTGRSGRLVFVTVQHRIECDGVPCVEEEHDIVYRDAPQPGAPAPKPIAAPAGETWSRTVTADAVMLFRYSALTFNGHRIHYDRSYVTQEEGYPGLVVHGPLIATLLVDLVHRERPGATLASFAFRAVRPTFDGEPFTLCGQPSDDGKTIELWAKDRDGWLTMQATATLA</sequence>
<gene>
    <name evidence="2" type="ORF">BLA39750_07154</name>
</gene>
<proteinExistence type="predicted"/>
<dbReference type="InterPro" id="IPR052741">
    <property type="entry name" value="Mitochondrial_HTD2"/>
</dbReference>
<dbReference type="PANTHER" id="PTHR28152">
    <property type="entry name" value="HYDROXYACYL-THIOESTER DEHYDRATASE TYPE 2, MITOCHONDRIAL"/>
    <property type="match status" value="1"/>
</dbReference>
<dbReference type="GO" id="GO:0019171">
    <property type="term" value="F:(3R)-hydroxyacyl-[acyl-carrier-protein] dehydratase activity"/>
    <property type="evidence" value="ECO:0007669"/>
    <property type="project" value="TreeGrafter"/>
</dbReference>
<dbReference type="Gene3D" id="3.10.129.10">
    <property type="entry name" value="Hotdog Thioesterase"/>
    <property type="match status" value="1"/>
</dbReference>
<accession>A0A6P3BTH6</accession>
<protein>
    <submittedName>
        <fullName evidence="2">Acyl-CoA dehydrogenase</fullName>
    </submittedName>
</protein>
<dbReference type="PANTHER" id="PTHR28152:SF1">
    <property type="entry name" value="HYDROXYACYL-THIOESTER DEHYDRATASE TYPE 2, MITOCHONDRIAL"/>
    <property type="match status" value="1"/>
</dbReference>
<dbReference type="AlphaFoldDB" id="A0A6P3BTH6"/>
<feature type="domain" description="FAS1-like dehydratase" evidence="1">
    <location>
        <begin position="98"/>
        <end position="160"/>
    </location>
</feature>
<dbReference type="SUPFAM" id="SSF54637">
    <property type="entry name" value="Thioesterase/thiol ester dehydrase-isomerase"/>
    <property type="match status" value="2"/>
</dbReference>
<reference evidence="2 3" key="1">
    <citation type="submission" date="2019-09" db="EMBL/GenBank/DDBJ databases">
        <authorList>
            <person name="Depoorter E."/>
        </authorList>
    </citation>
    <scope>NUCLEOTIDE SEQUENCE [LARGE SCALE GENOMIC DNA]</scope>
    <source>
        <strain evidence="2">R-39750</strain>
    </source>
</reference>
<evidence type="ECO:0000313" key="3">
    <source>
        <dbReference type="Proteomes" id="UP000494110"/>
    </source>
</evidence>
<organism evidence="2 3">
    <name type="scientific">Burkholderia lata (strain ATCC 17760 / DSM 23089 / LMG 22485 / NCIMB 9086 / R18194 / 383)</name>
    <dbReference type="NCBI Taxonomy" id="482957"/>
    <lineage>
        <taxon>Bacteria</taxon>
        <taxon>Pseudomonadati</taxon>
        <taxon>Pseudomonadota</taxon>
        <taxon>Betaproteobacteria</taxon>
        <taxon>Burkholderiales</taxon>
        <taxon>Burkholderiaceae</taxon>
        <taxon>Burkholderia</taxon>
        <taxon>Burkholderia cepacia complex</taxon>
    </lineage>
</organism>
<dbReference type="EMBL" id="CABVQN010000054">
    <property type="protein sequence ID" value="VWD59295.1"/>
    <property type="molecule type" value="Genomic_DNA"/>
</dbReference>
<dbReference type="Proteomes" id="UP000494110">
    <property type="component" value="Unassembled WGS sequence"/>
</dbReference>
<evidence type="ECO:0000259" key="1">
    <source>
        <dbReference type="Pfam" id="PF13452"/>
    </source>
</evidence>
<evidence type="ECO:0000313" key="2">
    <source>
        <dbReference type="EMBL" id="VWD59295.1"/>
    </source>
</evidence>
<name>A0A6P3BTH6_BURL3</name>
<dbReference type="InterPro" id="IPR039569">
    <property type="entry name" value="FAS1-like_DH_region"/>
</dbReference>